<dbReference type="GO" id="GO:0030246">
    <property type="term" value="F:carbohydrate binding"/>
    <property type="evidence" value="ECO:0007669"/>
    <property type="project" value="InterPro"/>
</dbReference>
<dbReference type="AlphaFoldDB" id="A0A845V062"/>
<evidence type="ECO:0000313" key="2">
    <source>
        <dbReference type="EMBL" id="NDY96438.1"/>
    </source>
</evidence>
<dbReference type="InterPro" id="IPR019026">
    <property type="entry name" value="Peptidase_M64_IgA"/>
</dbReference>
<organism evidence="2 3">
    <name type="scientific">Wenzhouxiangella limi</name>
    <dbReference type="NCBI Taxonomy" id="2707351"/>
    <lineage>
        <taxon>Bacteria</taxon>
        <taxon>Pseudomonadati</taxon>
        <taxon>Pseudomonadota</taxon>
        <taxon>Gammaproteobacteria</taxon>
        <taxon>Chromatiales</taxon>
        <taxon>Wenzhouxiangellaceae</taxon>
        <taxon>Wenzhouxiangella</taxon>
    </lineage>
</organism>
<keyword evidence="3" id="KW-1185">Reference proteome</keyword>
<feature type="region of interest" description="Disordered" evidence="1">
    <location>
        <begin position="284"/>
        <end position="312"/>
    </location>
</feature>
<dbReference type="RefSeq" id="WP_164211839.1">
    <property type="nucleotide sequence ID" value="NZ_JAAGSC010000043.1"/>
</dbReference>
<name>A0A845V062_9GAMM</name>
<dbReference type="Gene3D" id="3.40.390.10">
    <property type="entry name" value="Collagenase (Catalytic Domain)"/>
    <property type="match status" value="1"/>
</dbReference>
<evidence type="ECO:0008006" key="4">
    <source>
        <dbReference type="Google" id="ProtNLM"/>
    </source>
</evidence>
<evidence type="ECO:0000256" key="1">
    <source>
        <dbReference type="SAM" id="MobiDB-lite"/>
    </source>
</evidence>
<dbReference type="Gene3D" id="2.60.40.1120">
    <property type="entry name" value="Carboxypeptidase-like, regulatory domain"/>
    <property type="match status" value="1"/>
</dbReference>
<dbReference type="InterPro" id="IPR024079">
    <property type="entry name" value="MetalloPept_cat_dom_sf"/>
</dbReference>
<accession>A0A845V062</accession>
<gene>
    <name evidence="2" type="ORF">G3I74_11925</name>
</gene>
<dbReference type="GO" id="GO:0008237">
    <property type="term" value="F:metallopeptidase activity"/>
    <property type="evidence" value="ECO:0007669"/>
    <property type="project" value="InterPro"/>
</dbReference>
<dbReference type="Proteomes" id="UP000484885">
    <property type="component" value="Unassembled WGS sequence"/>
</dbReference>
<dbReference type="Pfam" id="PF09471">
    <property type="entry name" value="Peptidase_M64"/>
    <property type="match status" value="1"/>
</dbReference>
<dbReference type="SUPFAM" id="SSF49452">
    <property type="entry name" value="Starch-binding domain-like"/>
    <property type="match status" value="1"/>
</dbReference>
<dbReference type="EMBL" id="JAAGSC010000043">
    <property type="protein sequence ID" value="NDY96438.1"/>
    <property type="molecule type" value="Genomic_DNA"/>
</dbReference>
<proteinExistence type="predicted"/>
<sequence length="1264" mass="140370">MRKKNEALSCVIGRIVLGLLLCVFALPAAASDLSDGRQGIESGGALLIHIERTPEGQFLIKDATEVSRYVNRHRSGAPSEWQVIIDDAEGKVLWSSPIASPLLPHVPRSEAGTREFALLIPQRYKFGNVRLLDEYDRVVFEFPITETLVNLAKLSGNALRAEVQTMRNAPRSMEIRDQKTESQSRSTISAQIGYELGELRTTHEVGSKPTNPGLWQGTGELPHDWLERSVNPELAAGDFRHDIHHQDIDTSKSVLKYFGESRISYTDLNEIELSRNLELQRLRRGGQGGLEEKDQTDVSVGRPLKDPMSSTQQSKTALLTGDIELSDNGDLSTGFWIRVRDGNGTFDHVWVDIDGGFQVELPINRQFELVVTPPVPYLHATFPIKISENVTRTYTLDAGKVLSGSVSTASGEAFTEDFWVYLYLDDRFLSSHRVQSSQFEIALESGVEYRLDFLPPVPYLPSSESLSISQNTARSFEVERGVVLDGKIITSDGANFEDGFWITVYRGSGYDFYTSARADIDGNFSIALEAATIYRLAIRPPVPYLEMSKQVRIDSDTSLVFEALRAVVASVGVFNESGQPIQAKEIRVSQEDRSERFLPEDVGRFPVLLEPQLASTISVSPFDGQSLMVRNIALEPKVSDFDLDISLAQGGRLSGVVRDIDGEPIGVAEVLLKKDGEFFKSTETLRDGSYELLLPYGEYEISASISAERSYSPDRPAAIGRIDPKSILIDSPEQVSDLSLRGPMHQLTLERFRPGTEFMRARLSLRQDGEREGHLYSWSGEEISVMEGRYDLTLDYPGFQSVTLKDVLISGDQSLDFADYFVGPQTLWRGILRDADGRPLPDVEITVYDKAQWIRAYIQTDTSGAFALPLGAGLFAEVSGGPGFPFEGNVIKKLVDLDGLVARTGDIYLDSVEFAGEVLSQGEPARVFGTRRIENGFNILFLGDGYTTVRETFTDLNDNGIWDGVLFVDTNSNGVWDRGEPVAVYGEAGFDWESDEGTDLSARNEPFDDLNGDGFPNFNDQQVFVVNIQNFMRALLGSHVWSENPEIFNAFGLFTPSLESGTGIIDDSGQQVISRDTYFSSNMTFPRRTLSIDYTKARALATEVLPEYDLIVVLLNQPVPMGRANSFIVYYGGMKAGSPVSRVPHHEMGHAFSFLADEYQEFPRSYEGAEPQALNVTTFSSSTAIPWASFLDDDIVLPTPRKSKGMGLFTGGLYHQGGVFRPSEQSTMRNNTPKFNSISEKATRDILRENLGILEDEIFQDSFK</sequence>
<dbReference type="InterPro" id="IPR013784">
    <property type="entry name" value="Carb-bd-like_fold"/>
</dbReference>
<protein>
    <recommendedName>
        <fullName evidence="4">Carboxypeptidase regulatory-like domain-containing protein</fullName>
    </recommendedName>
</protein>
<reference evidence="2 3" key="1">
    <citation type="submission" date="2020-02" db="EMBL/GenBank/DDBJ databases">
        <authorList>
            <person name="Zhang X.-Y."/>
        </authorList>
    </citation>
    <scope>NUCLEOTIDE SEQUENCE [LARGE SCALE GENOMIC DNA]</scope>
    <source>
        <strain evidence="2 3">C33</strain>
    </source>
</reference>
<evidence type="ECO:0000313" key="3">
    <source>
        <dbReference type="Proteomes" id="UP000484885"/>
    </source>
</evidence>
<comment type="caution">
    <text evidence="2">The sequence shown here is derived from an EMBL/GenBank/DDBJ whole genome shotgun (WGS) entry which is preliminary data.</text>
</comment>